<name>A0A2S4KYB9_9HYPO</name>
<dbReference type="EMBL" id="PKSG01000464">
    <property type="protein sequence ID" value="POR35175.1"/>
    <property type="molecule type" value="Genomic_DNA"/>
</dbReference>
<comment type="caution">
    <text evidence="1">The sequence shown here is derived from an EMBL/GenBank/DDBJ whole genome shotgun (WGS) entry which is preliminary data.</text>
</comment>
<dbReference type="AlphaFoldDB" id="A0A2S4KYB9"/>
<accession>A0A2S4KYB9</accession>
<evidence type="ECO:0000313" key="2">
    <source>
        <dbReference type="Proteomes" id="UP000237481"/>
    </source>
</evidence>
<keyword evidence="2" id="KW-1185">Reference proteome</keyword>
<protein>
    <submittedName>
        <fullName evidence="1">Uncharacterized protein</fullName>
    </submittedName>
</protein>
<dbReference type="Proteomes" id="UP000237481">
    <property type="component" value="Unassembled WGS sequence"/>
</dbReference>
<gene>
    <name evidence="1" type="ORF">TPAR_04608</name>
</gene>
<sequence length="209" mass="23414">MRRHAEPTRSMDRVPVPLTEMEARGRLLHRDCIYPKCTTTYDECIQHRPNETRRHCPQAKDACFSILNKSSQRVCCNARDISSCYLNAGGARSASILLNLWHSVGGHGLQARARCSSSQHLLCRRCILGVWPARDIHSRARGAPRPRARAGSCRRVESHHARRFGVLLECKRKGDAIDERSPPCDPSLRHVVGTQQPGPGSLLFAAHIQ</sequence>
<reference evidence="1 2" key="1">
    <citation type="submission" date="2018-01" db="EMBL/GenBank/DDBJ databases">
        <title>Harnessing the power of phylogenomics to disentangle the directionality and signatures of interkingdom host jumping in the parasitic fungal genus Tolypocladium.</title>
        <authorList>
            <person name="Quandt C.A."/>
            <person name="Patterson W."/>
            <person name="Spatafora J.W."/>
        </authorList>
    </citation>
    <scope>NUCLEOTIDE SEQUENCE [LARGE SCALE GENOMIC DNA]</scope>
    <source>
        <strain evidence="1 2">NRBC 100945</strain>
    </source>
</reference>
<organism evidence="1 2">
    <name type="scientific">Tolypocladium paradoxum</name>
    <dbReference type="NCBI Taxonomy" id="94208"/>
    <lineage>
        <taxon>Eukaryota</taxon>
        <taxon>Fungi</taxon>
        <taxon>Dikarya</taxon>
        <taxon>Ascomycota</taxon>
        <taxon>Pezizomycotina</taxon>
        <taxon>Sordariomycetes</taxon>
        <taxon>Hypocreomycetidae</taxon>
        <taxon>Hypocreales</taxon>
        <taxon>Ophiocordycipitaceae</taxon>
        <taxon>Tolypocladium</taxon>
    </lineage>
</organism>
<proteinExistence type="predicted"/>
<evidence type="ECO:0000313" key="1">
    <source>
        <dbReference type="EMBL" id="POR35175.1"/>
    </source>
</evidence>